<name>A0A5S4H3M5_9ACTN</name>
<dbReference type="InterPro" id="IPR020963">
    <property type="entry name" value="ArabinofuranosylTrfase_AftA_N"/>
</dbReference>
<proteinExistence type="predicted"/>
<dbReference type="AlphaFoldDB" id="A0A5S4H3M5"/>
<dbReference type="Pfam" id="PF12250">
    <property type="entry name" value="AftA_N"/>
    <property type="match status" value="1"/>
</dbReference>
<feature type="transmembrane region" description="Helical" evidence="2">
    <location>
        <begin position="56"/>
        <end position="76"/>
    </location>
</feature>
<feature type="transmembrane region" description="Helical" evidence="2">
    <location>
        <begin position="255"/>
        <end position="272"/>
    </location>
</feature>
<feature type="transmembrane region" description="Helical" evidence="2">
    <location>
        <begin position="398"/>
        <end position="421"/>
    </location>
</feature>
<organism evidence="4 5">
    <name type="scientific">Actinomadura geliboluensis</name>
    <dbReference type="NCBI Taxonomy" id="882440"/>
    <lineage>
        <taxon>Bacteria</taxon>
        <taxon>Bacillati</taxon>
        <taxon>Actinomycetota</taxon>
        <taxon>Actinomycetes</taxon>
        <taxon>Streptosporangiales</taxon>
        <taxon>Thermomonosporaceae</taxon>
        <taxon>Actinomadura</taxon>
    </lineage>
</organism>
<feature type="domain" description="Arabinofuranosyltransferase AftA N-terminal" evidence="3">
    <location>
        <begin position="55"/>
        <end position="461"/>
    </location>
</feature>
<keyword evidence="2" id="KW-1133">Transmembrane helix</keyword>
<feature type="transmembrane region" description="Helical" evidence="2">
    <location>
        <begin position="369"/>
        <end position="391"/>
    </location>
</feature>
<dbReference type="UniPathway" id="UPA00963"/>
<feature type="transmembrane region" description="Helical" evidence="2">
    <location>
        <begin position="433"/>
        <end position="455"/>
    </location>
</feature>
<dbReference type="OrthoDB" id="3817499at2"/>
<comment type="caution">
    <text evidence="4">The sequence shown here is derived from an EMBL/GenBank/DDBJ whole genome shotgun (WGS) entry which is preliminary data.</text>
</comment>
<feature type="compositionally biased region" description="Basic and acidic residues" evidence="1">
    <location>
        <begin position="7"/>
        <end position="16"/>
    </location>
</feature>
<evidence type="ECO:0000313" key="4">
    <source>
        <dbReference type="EMBL" id="TMR33420.1"/>
    </source>
</evidence>
<dbReference type="GO" id="GO:0045227">
    <property type="term" value="P:capsule polysaccharide biosynthetic process"/>
    <property type="evidence" value="ECO:0007669"/>
    <property type="project" value="UniProtKB-UniPathway"/>
</dbReference>
<reference evidence="4 5" key="1">
    <citation type="submission" date="2019-05" db="EMBL/GenBank/DDBJ databases">
        <title>Draft genome sequence of Actinomadura geliboluensis A8036.</title>
        <authorList>
            <person name="Saricaoglu S."/>
            <person name="Isik K."/>
        </authorList>
    </citation>
    <scope>NUCLEOTIDE SEQUENCE [LARGE SCALE GENOMIC DNA]</scope>
    <source>
        <strain evidence="4 5">A8036</strain>
    </source>
</reference>
<evidence type="ECO:0000256" key="2">
    <source>
        <dbReference type="SAM" id="Phobius"/>
    </source>
</evidence>
<dbReference type="GO" id="GO:0016757">
    <property type="term" value="F:glycosyltransferase activity"/>
    <property type="evidence" value="ECO:0007669"/>
    <property type="project" value="InterPro"/>
</dbReference>
<feature type="transmembrane region" description="Helical" evidence="2">
    <location>
        <begin position="284"/>
        <end position="310"/>
    </location>
</feature>
<feature type="compositionally biased region" description="Low complexity" evidence="1">
    <location>
        <begin position="27"/>
        <end position="43"/>
    </location>
</feature>
<feature type="transmembrane region" description="Helical" evidence="2">
    <location>
        <begin position="467"/>
        <end position="485"/>
    </location>
</feature>
<dbReference type="GO" id="GO:0005886">
    <property type="term" value="C:plasma membrane"/>
    <property type="evidence" value="ECO:0007669"/>
    <property type="project" value="InterPro"/>
</dbReference>
<sequence>MTGSDARVTDQQKPDEPTGEQPSGEQATGERAPRARAAGTPAARLRAAGAAAMRRATVPALLTWLVMTPVAMLLPSLADQDPFTPRGAVLPVAAGGVLLAAALAVAAARPRRWRVPLRTEPLTGVAAGLLAAWVVLALRSTLHGTPFGFAGLLGDEGRMSAMVTRYSATAVPTDGIVAGVPSEYPPLFPWVVGRASALLDLHAWQVLGDAQTLTISGAVLLAFLLWTRLVPAPAALAIAAASLVAFGDPRKAHEVVALAVFIPWVPATFGRPPRGRLHWLPAGILGGLVVATYLGFMLWGAAGILVLAWLAWRAADDRRRYLAYLAKVVVVAAVTASWYLVPYGWTLLREGGQMVSDQFPAPAITSNPFPFLAATPLGLLQLTGLAGAIWYRRTTWWATPLLCLIGGAYLYRAVAAARYVFTDHTGLFYHTARMITVLLAIAGVLTIVHAGPGLVRRFATRDTVPHGITAAALAALVGWSAFSYWREWTPPPPGTDIAEVTDTHRYAVLAHAEPRPNGKRTRFAPAEPRIRWFPVQQINNAVTEVLGRDAAPRTLSYDERLFAYLPWPGYIAVDRTAAASTSHWDDRHDALAALAKVQDPAAFAKASANTRFGGIEVFVLHTNPQAWTWGDLRFSPSQFSPSHFTVRSLPKNTVVAIRNRR</sequence>
<evidence type="ECO:0000256" key="1">
    <source>
        <dbReference type="SAM" id="MobiDB-lite"/>
    </source>
</evidence>
<feature type="transmembrane region" description="Helical" evidence="2">
    <location>
        <begin position="120"/>
        <end position="138"/>
    </location>
</feature>
<keyword evidence="2" id="KW-0812">Transmembrane</keyword>
<evidence type="ECO:0000259" key="3">
    <source>
        <dbReference type="Pfam" id="PF12250"/>
    </source>
</evidence>
<feature type="region of interest" description="Disordered" evidence="1">
    <location>
        <begin position="1"/>
        <end position="43"/>
    </location>
</feature>
<protein>
    <recommendedName>
        <fullName evidence="3">Arabinofuranosyltransferase AftA N-terminal domain-containing protein</fullName>
    </recommendedName>
</protein>
<dbReference type="RefSeq" id="WP_138639391.1">
    <property type="nucleotide sequence ID" value="NZ_VCKZ01000234.1"/>
</dbReference>
<feature type="transmembrane region" description="Helical" evidence="2">
    <location>
        <begin position="218"/>
        <end position="243"/>
    </location>
</feature>
<feature type="transmembrane region" description="Helical" evidence="2">
    <location>
        <begin position="88"/>
        <end position="108"/>
    </location>
</feature>
<dbReference type="GO" id="GO:0044038">
    <property type="term" value="P:cell wall macromolecule biosynthetic process"/>
    <property type="evidence" value="ECO:0007669"/>
    <property type="project" value="InterPro"/>
</dbReference>
<evidence type="ECO:0000313" key="5">
    <source>
        <dbReference type="Proteomes" id="UP000305238"/>
    </source>
</evidence>
<keyword evidence="5" id="KW-1185">Reference proteome</keyword>
<dbReference type="Proteomes" id="UP000305238">
    <property type="component" value="Unassembled WGS sequence"/>
</dbReference>
<dbReference type="EMBL" id="VCKZ01000234">
    <property type="protein sequence ID" value="TMR33420.1"/>
    <property type="molecule type" value="Genomic_DNA"/>
</dbReference>
<keyword evidence="2" id="KW-0472">Membrane</keyword>
<feature type="transmembrane region" description="Helical" evidence="2">
    <location>
        <begin position="322"/>
        <end position="341"/>
    </location>
</feature>
<accession>A0A5S4H3M5</accession>
<gene>
    <name evidence="4" type="ORF">ETD96_27475</name>
</gene>